<organism evidence="2">
    <name type="scientific">uncultured Gemmatimonadaceae bacterium</name>
    <dbReference type="NCBI Taxonomy" id="246130"/>
    <lineage>
        <taxon>Bacteria</taxon>
        <taxon>Pseudomonadati</taxon>
        <taxon>Gemmatimonadota</taxon>
        <taxon>Gemmatimonadia</taxon>
        <taxon>Gemmatimonadales</taxon>
        <taxon>Gemmatimonadaceae</taxon>
        <taxon>environmental samples</taxon>
    </lineage>
</organism>
<evidence type="ECO:0000313" key="2">
    <source>
        <dbReference type="EMBL" id="CAA9357418.1"/>
    </source>
</evidence>
<name>A0A6J4MGU7_9BACT</name>
<dbReference type="Gene3D" id="3.30.465.10">
    <property type="match status" value="1"/>
</dbReference>
<dbReference type="InterPro" id="IPR016166">
    <property type="entry name" value="FAD-bd_PCMH"/>
</dbReference>
<protein>
    <recommendedName>
        <fullName evidence="1">FAD-binding PCMH-type domain-containing protein</fullName>
    </recommendedName>
</protein>
<dbReference type="PROSITE" id="PS51387">
    <property type="entry name" value="FAD_PCMH"/>
    <property type="match status" value="1"/>
</dbReference>
<accession>A0A6J4MGU7</accession>
<evidence type="ECO:0000259" key="1">
    <source>
        <dbReference type="PROSITE" id="PS51387"/>
    </source>
</evidence>
<dbReference type="InterPro" id="IPR006094">
    <property type="entry name" value="Oxid_FAD_bind_N"/>
</dbReference>
<proteinExistence type="predicted"/>
<dbReference type="Pfam" id="PF01565">
    <property type="entry name" value="FAD_binding_4"/>
    <property type="match status" value="1"/>
</dbReference>
<dbReference type="AlphaFoldDB" id="A0A6J4MGU7"/>
<dbReference type="PANTHER" id="PTHR42934:SF2">
    <property type="entry name" value="GLYCOLATE OXIDASE SUBUNIT GLCD"/>
    <property type="match status" value="1"/>
</dbReference>
<dbReference type="GO" id="GO:0071949">
    <property type="term" value="F:FAD binding"/>
    <property type="evidence" value="ECO:0007669"/>
    <property type="project" value="InterPro"/>
</dbReference>
<dbReference type="InterPro" id="IPR036318">
    <property type="entry name" value="FAD-bd_PCMH-like_sf"/>
</dbReference>
<feature type="non-terminal residue" evidence="2">
    <location>
        <position position="96"/>
    </location>
</feature>
<dbReference type="InterPro" id="IPR016169">
    <property type="entry name" value="FAD-bd_PCMH_sub2"/>
</dbReference>
<sequence length="96" mass="9960">MRRRRLRAGRYFPGMRPPPTFRGIFRTDAAALAVYAESAGIARAEPVAVAVPADAADVATLVRWAREGGTPLVPRGSGSSMAGGAVGPGVVVDLSR</sequence>
<dbReference type="SUPFAM" id="SSF56176">
    <property type="entry name" value="FAD-binding/transporter-associated domain-like"/>
    <property type="match status" value="1"/>
</dbReference>
<reference evidence="2" key="1">
    <citation type="submission" date="2020-02" db="EMBL/GenBank/DDBJ databases">
        <authorList>
            <person name="Meier V. D."/>
        </authorList>
    </citation>
    <scope>NUCLEOTIDE SEQUENCE</scope>
    <source>
        <strain evidence="2">AVDCRST_MAG11</strain>
    </source>
</reference>
<gene>
    <name evidence="2" type="ORF">AVDCRST_MAG11-3895</name>
</gene>
<feature type="domain" description="FAD-binding PCMH-type" evidence="1">
    <location>
        <begin position="42"/>
        <end position="96"/>
    </location>
</feature>
<dbReference type="InterPro" id="IPR051914">
    <property type="entry name" value="FAD-linked_OxidoTrans_Type4"/>
</dbReference>
<dbReference type="PANTHER" id="PTHR42934">
    <property type="entry name" value="GLYCOLATE OXIDASE SUBUNIT GLCD"/>
    <property type="match status" value="1"/>
</dbReference>
<dbReference type="EMBL" id="CADCTU010000826">
    <property type="protein sequence ID" value="CAA9357418.1"/>
    <property type="molecule type" value="Genomic_DNA"/>
</dbReference>